<dbReference type="EMBL" id="GBXM01087649">
    <property type="protein sequence ID" value="JAH20928.1"/>
    <property type="molecule type" value="Transcribed_RNA"/>
</dbReference>
<evidence type="ECO:0000313" key="2">
    <source>
        <dbReference type="EMBL" id="JAH20928.1"/>
    </source>
</evidence>
<sequence>MFIFDCLCICPEQFDLIDLFYLFVMLNGASTAWSLFYAEDQMILKLQ</sequence>
<name>A0A0E9QXW1_ANGAN</name>
<dbReference type="AlphaFoldDB" id="A0A0E9QXW1"/>
<organism evidence="2">
    <name type="scientific">Anguilla anguilla</name>
    <name type="common">European freshwater eel</name>
    <name type="synonym">Muraena anguilla</name>
    <dbReference type="NCBI Taxonomy" id="7936"/>
    <lineage>
        <taxon>Eukaryota</taxon>
        <taxon>Metazoa</taxon>
        <taxon>Chordata</taxon>
        <taxon>Craniata</taxon>
        <taxon>Vertebrata</taxon>
        <taxon>Euteleostomi</taxon>
        <taxon>Actinopterygii</taxon>
        <taxon>Neopterygii</taxon>
        <taxon>Teleostei</taxon>
        <taxon>Anguilliformes</taxon>
        <taxon>Anguillidae</taxon>
        <taxon>Anguilla</taxon>
    </lineage>
</organism>
<accession>A0A0E9QXW1</accession>
<proteinExistence type="predicted"/>
<evidence type="ECO:0000256" key="1">
    <source>
        <dbReference type="SAM" id="Phobius"/>
    </source>
</evidence>
<keyword evidence="1" id="KW-0812">Transmembrane</keyword>
<keyword evidence="1" id="KW-1133">Transmembrane helix</keyword>
<keyword evidence="1" id="KW-0472">Membrane</keyword>
<feature type="transmembrane region" description="Helical" evidence="1">
    <location>
        <begin position="19"/>
        <end position="38"/>
    </location>
</feature>
<protein>
    <submittedName>
        <fullName evidence="2">Uncharacterized protein</fullName>
    </submittedName>
</protein>
<reference evidence="2" key="1">
    <citation type="submission" date="2014-11" db="EMBL/GenBank/DDBJ databases">
        <authorList>
            <person name="Amaro Gonzalez C."/>
        </authorList>
    </citation>
    <scope>NUCLEOTIDE SEQUENCE</scope>
</reference>
<reference evidence="2" key="2">
    <citation type="journal article" date="2015" name="Fish Shellfish Immunol.">
        <title>Early steps in the European eel (Anguilla anguilla)-Vibrio vulnificus interaction in the gills: Role of the RtxA13 toxin.</title>
        <authorList>
            <person name="Callol A."/>
            <person name="Pajuelo D."/>
            <person name="Ebbesson L."/>
            <person name="Teles M."/>
            <person name="MacKenzie S."/>
            <person name="Amaro C."/>
        </authorList>
    </citation>
    <scope>NUCLEOTIDE SEQUENCE</scope>
</reference>